<evidence type="ECO:0000256" key="3">
    <source>
        <dbReference type="SAM" id="MobiDB-lite"/>
    </source>
</evidence>
<dbReference type="PANTHER" id="PTHR45911">
    <property type="entry name" value="C2 DOMAIN-CONTAINING PROTEIN"/>
    <property type="match status" value="1"/>
</dbReference>
<keyword evidence="1" id="KW-0479">Metal-binding</keyword>
<dbReference type="PANTHER" id="PTHR45911:SF4">
    <property type="entry name" value="MULTIPLE C2 AND TRANSMEMBRANE DOMAIN-CONTAINING PROTEIN"/>
    <property type="match status" value="1"/>
</dbReference>
<accession>A0A150G3N6</accession>
<dbReference type="PROSITE" id="PS50004">
    <property type="entry name" value="C2"/>
    <property type="match status" value="1"/>
</dbReference>
<evidence type="ECO:0000313" key="6">
    <source>
        <dbReference type="Proteomes" id="UP000075714"/>
    </source>
</evidence>
<dbReference type="Pfam" id="PF00168">
    <property type="entry name" value="C2"/>
    <property type="match status" value="1"/>
</dbReference>
<feature type="region of interest" description="Disordered" evidence="3">
    <location>
        <begin position="449"/>
        <end position="471"/>
    </location>
</feature>
<reference evidence="6" key="1">
    <citation type="journal article" date="2016" name="Nat. Commun.">
        <title>The Gonium pectorale genome demonstrates co-option of cell cycle regulation during the evolution of multicellularity.</title>
        <authorList>
            <person name="Hanschen E.R."/>
            <person name="Marriage T.N."/>
            <person name="Ferris P.J."/>
            <person name="Hamaji T."/>
            <person name="Toyoda A."/>
            <person name="Fujiyama A."/>
            <person name="Neme R."/>
            <person name="Noguchi H."/>
            <person name="Minakuchi Y."/>
            <person name="Suzuki M."/>
            <person name="Kawai-Toyooka H."/>
            <person name="Smith D.R."/>
            <person name="Sparks H."/>
            <person name="Anderson J."/>
            <person name="Bakaric R."/>
            <person name="Luria V."/>
            <person name="Karger A."/>
            <person name="Kirschner M.W."/>
            <person name="Durand P.M."/>
            <person name="Michod R.E."/>
            <person name="Nozaki H."/>
            <person name="Olson B.J."/>
        </authorList>
    </citation>
    <scope>NUCLEOTIDE SEQUENCE [LARGE SCALE GENOMIC DNA]</scope>
    <source>
        <strain evidence="6">NIES-2863</strain>
    </source>
</reference>
<dbReference type="AlphaFoldDB" id="A0A150G3N6"/>
<evidence type="ECO:0000259" key="4">
    <source>
        <dbReference type="PROSITE" id="PS50004"/>
    </source>
</evidence>
<feature type="region of interest" description="Disordered" evidence="3">
    <location>
        <begin position="497"/>
        <end position="691"/>
    </location>
</feature>
<gene>
    <name evidence="5" type="ORF">GPECTOR_67g274</name>
</gene>
<dbReference type="GO" id="GO:0005509">
    <property type="term" value="F:calcium ion binding"/>
    <property type="evidence" value="ECO:0007669"/>
    <property type="project" value="TreeGrafter"/>
</dbReference>
<feature type="compositionally biased region" description="Low complexity" evidence="3">
    <location>
        <begin position="616"/>
        <end position="632"/>
    </location>
</feature>
<dbReference type="EMBL" id="LSYV01000068">
    <property type="protein sequence ID" value="KXZ44434.1"/>
    <property type="molecule type" value="Genomic_DNA"/>
</dbReference>
<organism evidence="5 6">
    <name type="scientific">Gonium pectorale</name>
    <name type="common">Green alga</name>
    <dbReference type="NCBI Taxonomy" id="33097"/>
    <lineage>
        <taxon>Eukaryota</taxon>
        <taxon>Viridiplantae</taxon>
        <taxon>Chlorophyta</taxon>
        <taxon>core chlorophytes</taxon>
        <taxon>Chlorophyceae</taxon>
        <taxon>CS clade</taxon>
        <taxon>Chlamydomonadales</taxon>
        <taxon>Volvocaceae</taxon>
        <taxon>Gonium</taxon>
    </lineage>
</organism>
<evidence type="ECO:0000256" key="1">
    <source>
        <dbReference type="ARBA" id="ARBA00022723"/>
    </source>
</evidence>
<dbReference type="Gene3D" id="2.60.40.150">
    <property type="entry name" value="C2 domain"/>
    <property type="match status" value="1"/>
</dbReference>
<dbReference type="SMART" id="SM00239">
    <property type="entry name" value="C2"/>
    <property type="match status" value="1"/>
</dbReference>
<dbReference type="SUPFAM" id="SSF49562">
    <property type="entry name" value="C2 domain (Calcium/lipid-binding domain, CaLB)"/>
    <property type="match status" value="1"/>
</dbReference>
<dbReference type="OrthoDB" id="419768at2759"/>
<dbReference type="GO" id="GO:0016020">
    <property type="term" value="C:membrane"/>
    <property type="evidence" value="ECO:0007669"/>
    <property type="project" value="TreeGrafter"/>
</dbReference>
<feature type="compositionally biased region" description="Gly residues" evidence="3">
    <location>
        <begin position="580"/>
        <end position="589"/>
    </location>
</feature>
<comment type="caution">
    <text evidence="5">The sequence shown here is derived from an EMBL/GenBank/DDBJ whole genome shotgun (WGS) entry which is preliminary data.</text>
</comment>
<evidence type="ECO:0000256" key="2">
    <source>
        <dbReference type="ARBA" id="ARBA00022837"/>
    </source>
</evidence>
<evidence type="ECO:0000313" key="5">
    <source>
        <dbReference type="EMBL" id="KXZ44434.1"/>
    </source>
</evidence>
<sequence length="691" mass="71614">MAAWVQLKVVSGHDLPKTDLFGHIDPYVAVSCNGESLGRTATRDKDPNPVWDEDFFFEAEQDEDGNLYGSVQLDLYDYELGKDEHVGWVALDLASLGPGAESLTGQAVELPVAFPATRRGAKFARSARNARLAVQVVGVGRSYASYAAELAEAGCEAALDEAGRAFLLPLPDTDLAVWAGMRFTPRATQLLVVGTADPKAGPNPNISYDMSYGSGASLKLERLSYRRPVKLAGLRVWSELRAVNVPLGASLSKVRILERSRRLVDTLEPADVLAGANYMIGMPWLAAVKELSKHSALVDTAGQSIWLKMDVNQPQPAQLLQLDYRPRHDPLAAGPATAGGTAKEPALRIWSTTSELNRGYDLAFFGGGGRGAPDPWVSVMEVFRRPVPVLGGAYEAVSSLELVGAFQGEALNEIGLGCYEVGKPSRTWRFGKVLEDAVAAGYEAAGGGGDAWEGEAGAEEAGRGRRGRGQAGWGGGAGVLALLSGWLSCLSPRADDYRLGGGGGTGREGDEEQRGGRGRGRLGQQRGGGGGLAQEGYDEGEAYGMASPRGGRHRRSASTPADVELQVPRPGRTYSRRGGSDGGGGGGGLARKDSGHGLASPTGAKAAAHGGGGGRRAASVASSSAGSASLGSLNVPPVSRSGAGGGGRPGLGRTRSGGKLSALDEQSSVPEGVGPPAGLRKALNRAGRAMG</sequence>
<proteinExistence type="predicted"/>
<feature type="domain" description="C2" evidence="4">
    <location>
        <begin position="1"/>
        <end position="107"/>
    </location>
</feature>
<protein>
    <recommendedName>
        <fullName evidence="4">C2 domain-containing protein</fullName>
    </recommendedName>
</protein>
<dbReference type="InterPro" id="IPR000008">
    <property type="entry name" value="C2_dom"/>
</dbReference>
<dbReference type="Proteomes" id="UP000075714">
    <property type="component" value="Unassembled WGS sequence"/>
</dbReference>
<keyword evidence="2" id="KW-0106">Calcium</keyword>
<dbReference type="InterPro" id="IPR035892">
    <property type="entry name" value="C2_domain_sf"/>
</dbReference>
<name>A0A150G3N6_GONPE</name>
<keyword evidence="6" id="KW-1185">Reference proteome</keyword>
<dbReference type="CDD" id="cd00030">
    <property type="entry name" value="C2"/>
    <property type="match status" value="1"/>
</dbReference>